<dbReference type="GO" id="GO:0035243">
    <property type="term" value="F:protein-arginine omega-N symmetric methyltransferase activity"/>
    <property type="evidence" value="ECO:0007669"/>
    <property type="project" value="UniProtKB-EC"/>
</dbReference>
<dbReference type="EMBL" id="ALIE01000125">
    <property type="protein sequence ID" value="EJS42985.1"/>
    <property type="molecule type" value="Genomic_DNA"/>
</dbReference>
<gene>
    <name evidence="8" type="ORF">SU7_1935</name>
</gene>
<evidence type="ECO:0000313" key="9">
    <source>
        <dbReference type="Proteomes" id="UP000006968"/>
    </source>
</evidence>
<comment type="caution">
    <text evidence="8">The sequence shown here is derived from an EMBL/GenBank/DDBJ whole genome shotgun (WGS) entry which is preliminary data.</text>
</comment>
<keyword evidence="9" id="KW-1185">Reference proteome</keyword>
<proteinExistence type="inferred from homology"/>
<reference evidence="8 9" key="1">
    <citation type="journal article" date="2013" name="BMC Genomics">
        <title>High quality de novo sequencing and assembly of the Saccharomyces arboricolus genome.</title>
        <authorList>
            <person name="Liti G."/>
            <person name="Nguyen Ba A.N."/>
            <person name="Blythe M."/>
            <person name="Mueller C.A."/>
            <person name="Bergstroem A."/>
            <person name="Cubillos F.A."/>
            <person name="Dafhnis-Calas F."/>
            <person name="Khoshraftar S."/>
            <person name="Malla S."/>
            <person name="Mehta N."/>
            <person name="Siow C.C."/>
            <person name="Warringer J."/>
            <person name="Moses A.M."/>
            <person name="Louis E.J."/>
            <person name="Nieduszynski C.A."/>
        </authorList>
    </citation>
    <scope>NUCLEOTIDE SEQUENCE [LARGE SCALE GENOMIC DNA]</scope>
    <source>
        <strain evidence="9">H-6 / AS 2.3317 / CBS 10644</strain>
    </source>
</reference>
<evidence type="ECO:0000313" key="8">
    <source>
        <dbReference type="EMBL" id="EJS42985.1"/>
    </source>
</evidence>
<protein>
    <recommendedName>
        <fullName evidence="7">Protein arginine methyltransferase NDUFAF7</fullName>
        <ecNumber evidence="7">2.1.1.320</ecNumber>
    </recommendedName>
</protein>
<evidence type="ECO:0000256" key="6">
    <source>
        <dbReference type="ARBA" id="ARBA00048612"/>
    </source>
</evidence>
<evidence type="ECO:0000256" key="7">
    <source>
        <dbReference type="RuleBase" id="RU364114"/>
    </source>
</evidence>
<evidence type="ECO:0000256" key="3">
    <source>
        <dbReference type="ARBA" id="ARBA00022603"/>
    </source>
</evidence>
<dbReference type="AlphaFoldDB" id="J8PLI9"/>
<dbReference type="Proteomes" id="UP000006968">
    <property type="component" value="Chromosome XI"/>
</dbReference>
<evidence type="ECO:0000256" key="5">
    <source>
        <dbReference type="ARBA" id="ARBA00023128"/>
    </source>
</evidence>
<dbReference type="OrthoDB" id="17415at2759"/>
<comment type="function">
    <text evidence="7">Arginine methyltransferase involved in the assembly or stability of mitochondrial NADH:ubiquinone oxidoreductase complex (complex I).</text>
</comment>
<comment type="catalytic activity">
    <reaction evidence="6 7">
        <text>L-arginyl-[protein] + 2 S-adenosyl-L-methionine = N(omega),N(omega)'-dimethyl-L-arginyl-[protein] + 2 S-adenosyl-L-homocysteine + 2 H(+)</text>
        <dbReference type="Rhea" id="RHEA:48108"/>
        <dbReference type="Rhea" id="RHEA-COMP:10532"/>
        <dbReference type="Rhea" id="RHEA-COMP:11992"/>
        <dbReference type="ChEBI" id="CHEBI:15378"/>
        <dbReference type="ChEBI" id="CHEBI:29965"/>
        <dbReference type="ChEBI" id="CHEBI:57856"/>
        <dbReference type="ChEBI" id="CHEBI:59789"/>
        <dbReference type="ChEBI" id="CHEBI:88221"/>
        <dbReference type="EC" id="2.1.1.320"/>
    </reaction>
</comment>
<name>J8PLI9_SACAR</name>
<dbReference type="HOGENOM" id="CLU_056775_0_0_1"/>
<dbReference type="GO" id="GO:0005739">
    <property type="term" value="C:mitochondrion"/>
    <property type="evidence" value="ECO:0007669"/>
    <property type="project" value="UniProtKB-SubCell"/>
</dbReference>
<evidence type="ECO:0000256" key="4">
    <source>
        <dbReference type="ARBA" id="ARBA00022679"/>
    </source>
</evidence>
<keyword evidence="5 7" id="KW-0496">Mitochondrion</keyword>
<sequence>MMKRFFLLRMQARQKSDYPLRTFEQLVSTNGIRKGQTGRTPLRDYIEWQNFPNIMKRENFFTQRKRMSLESKEDTFIFDNILDHGPTFSKCLAKWLLVNYKLNDYPYYDLNVVNIYTDLPQAIQLCRSLMTYLKSTLSETMFQKIKYFMIPLYRCDNIPSKLLDGIPGSVTLVQDYPISPTLLRKKFLIDDPVQILMINDVIKYTTHDLVRFSSDVNAWQQCFVEVNEKGQKNKVFDSELDYSCKLALEQTFDDQSSILSDSDLYIPTKLIEILMAIKNSIPEHRIFAVDTPQRSRPTIIALLKSLLGSRSTGSSLMIEEPYSDSISSDKRSGRAYFTTDFLLLQKIYNDINISSRSCEVEDISDFVDKWISPSERGTHSLLGGEKSHLEAIKNSSLAILHST</sequence>
<evidence type="ECO:0000256" key="1">
    <source>
        <dbReference type="ARBA" id="ARBA00004173"/>
    </source>
</evidence>
<keyword evidence="3 7" id="KW-0489">Methyltransferase</keyword>
<comment type="subcellular location">
    <subcellularLocation>
        <location evidence="1 7">Mitochondrion</location>
    </subcellularLocation>
</comment>
<dbReference type="Pfam" id="PF02636">
    <property type="entry name" value="Methyltransf_28"/>
    <property type="match status" value="1"/>
</dbReference>
<keyword evidence="4 7" id="KW-0808">Transferase</keyword>
<dbReference type="PANTHER" id="PTHR12049">
    <property type="entry name" value="PROTEIN ARGININE METHYLTRANSFERASE NDUFAF7, MITOCHONDRIAL"/>
    <property type="match status" value="1"/>
</dbReference>
<dbReference type="EC" id="2.1.1.320" evidence="7"/>
<evidence type="ECO:0000256" key="2">
    <source>
        <dbReference type="ARBA" id="ARBA00005891"/>
    </source>
</evidence>
<dbReference type="GO" id="GO:0032259">
    <property type="term" value="P:methylation"/>
    <property type="evidence" value="ECO:0007669"/>
    <property type="project" value="UniProtKB-KW"/>
</dbReference>
<comment type="similarity">
    <text evidence="2 7">Belongs to the NDUFAF7 family.</text>
</comment>
<dbReference type="InterPro" id="IPR003788">
    <property type="entry name" value="NDUFAF7"/>
</dbReference>
<accession>J8PLI9</accession>
<dbReference type="PANTHER" id="PTHR12049:SF5">
    <property type="entry name" value="PROTEIN ARGININE METHYLTRANSFERASE NDUFAF7 HOMOLOG, MITOCHONDRIAL"/>
    <property type="match status" value="1"/>
</dbReference>
<organism evidence="8 9">
    <name type="scientific">Saccharomyces arboricola (strain H-6 / AS 2.3317 / CBS 10644)</name>
    <name type="common">Yeast</name>
    <dbReference type="NCBI Taxonomy" id="1160507"/>
    <lineage>
        <taxon>Eukaryota</taxon>
        <taxon>Fungi</taxon>
        <taxon>Dikarya</taxon>
        <taxon>Ascomycota</taxon>
        <taxon>Saccharomycotina</taxon>
        <taxon>Saccharomycetes</taxon>
        <taxon>Saccharomycetales</taxon>
        <taxon>Saccharomycetaceae</taxon>
        <taxon>Saccharomyces</taxon>
    </lineage>
</organism>